<organism evidence="7 8">
    <name type="scientific">Candidatus Paenalcaligenes intestinipullorum</name>
    <dbReference type="NCBI Taxonomy" id="2838718"/>
    <lineage>
        <taxon>Bacteria</taxon>
        <taxon>Pseudomonadati</taxon>
        <taxon>Pseudomonadota</taxon>
        <taxon>Betaproteobacteria</taxon>
        <taxon>Burkholderiales</taxon>
        <taxon>Alcaligenaceae</taxon>
        <taxon>Paenalcaligenes</taxon>
    </lineage>
</organism>
<dbReference type="PANTHER" id="PTHR14359:SF6">
    <property type="entry name" value="PHOSPHOPANTOTHENOYLCYSTEINE DECARBOXYLASE"/>
    <property type="match status" value="1"/>
</dbReference>
<evidence type="ECO:0000256" key="4">
    <source>
        <dbReference type="RuleBase" id="RU364078"/>
    </source>
</evidence>
<dbReference type="Pfam" id="PF04127">
    <property type="entry name" value="DFP"/>
    <property type="match status" value="1"/>
</dbReference>
<feature type="region of interest" description="Phosphopantothenoylcysteine decarboxylase" evidence="3">
    <location>
        <begin position="1"/>
        <end position="192"/>
    </location>
</feature>
<accession>A0A9D2RFY5</accession>
<feature type="domain" description="DNA/pantothenate metabolism flavoprotein C-terminal" evidence="6">
    <location>
        <begin position="188"/>
        <end position="395"/>
    </location>
</feature>
<comment type="caution">
    <text evidence="7">The sequence shown here is derived from an EMBL/GenBank/DDBJ whole genome shotgun (WGS) entry which is preliminary data.</text>
</comment>
<reference evidence="7" key="2">
    <citation type="submission" date="2021-04" db="EMBL/GenBank/DDBJ databases">
        <authorList>
            <person name="Gilroy R."/>
        </authorList>
    </citation>
    <scope>NUCLEOTIDE SEQUENCE</scope>
    <source>
        <strain evidence="7">9264</strain>
    </source>
</reference>
<comment type="catalytic activity">
    <reaction evidence="3 4">
        <text>(R)-4'-phosphopantothenate + L-cysteine + CTP = N-[(R)-4-phosphopantothenoyl]-L-cysteine + CMP + diphosphate + H(+)</text>
        <dbReference type="Rhea" id="RHEA:19397"/>
        <dbReference type="ChEBI" id="CHEBI:10986"/>
        <dbReference type="ChEBI" id="CHEBI:15378"/>
        <dbReference type="ChEBI" id="CHEBI:33019"/>
        <dbReference type="ChEBI" id="CHEBI:35235"/>
        <dbReference type="ChEBI" id="CHEBI:37563"/>
        <dbReference type="ChEBI" id="CHEBI:59458"/>
        <dbReference type="ChEBI" id="CHEBI:60377"/>
        <dbReference type="EC" id="6.3.2.5"/>
    </reaction>
</comment>
<comment type="caution">
    <text evidence="3">Lacks conserved residue(s) required for the propagation of feature annotation.</text>
</comment>
<evidence type="ECO:0000259" key="6">
    <source>
        <dbReference type="Pfam" id="PF04127"/>
    </source>
</evidence>
<feature type="binding site" evidence="3">
    <location>
        <position position="345"/>
    </location>
    <ligand>
        <name>CTP</name>
        <dbReference type="ChEBI" id="CHEBI:37563"/>
    </ligand>
</feature>
<dbReference type="AlphaFoldDB" id="A0A9D2RFY5"/>
<dbReference type="SUPFAM" id="SSF102645">
    <property type="entry name" value="CoaB-like"/>
    <property type="match status" value="1"/>
</dbReference>
<feature type="region of interest" description="Phosphopantothenate--cysteine ligase" evidence="3">
    <location>
        <begin position="193"/>
        <end position="401"/>
    </location>
</feature>
<dbReference type="GO" id="GO:0010181">
    <property type="term" value="F:FMN binding"/>
    <property type="evidence" value="ECO:0007669"/>
    <property type="project" value="UniProtKB-UniRule"/>
</dbReference>
<dbReference type="HAMAP" id="MF_02225">
    <property type="entry name" value="CoaBC"/>
    <property type="match status" value="1"/>
</dbReference>
<comment type="cofactor">
    <cofactor evidence="3">
        <name>Mg(2+)</name>
        <dbReference type="ChEBI" id="CHEBI:18420"/>
    </cofactor>
</comment>
<evidence type="ECO:0000256" key="1">
    <source>
        <dbReference type="ARBA" id="ARBA00022793"/>
    </source>
</evidence>
<reference evidence="7" key="1">
    <citation type="journal article" date="2021" name="PeerJ">
        <title>Extensive microbial diversity within the chicken gut microbiome revealed by metagenomics and culture.</title>
        <authorList>
            <person name="Gilroy R."/>
            <person name="Ravi A."/>
            <person name="Getino M."/>
            <person name="Pursley I."/>
            <person name="Horton D.L."/>
            <person name="Alikhan N.F."/>
            <person name="Baker D."/>
            <person name="Gharbi K."/>
            <person name="Hall N."/>
            <person name="Watson M."/>
            <person name="Adriaenssens E.M."/>
            <person name="Foster-Nyarko E."/>
            <person name="Jarju S."/>
            <person name="Secka A."/>
            <person name="Antonio M."/>
            <person name="Oren A."/>
            <person name="Chaudhuri R.R."/>
            <person name="La Ragione R."/>
            <person name="Hildebrand F."/>
            <person name="Pallen M.J."/>
        </authorList>
    </citation>
    <scope>NUCLEOTIDE SEQUENCE</scope>
    <source>
        <strain evidence="7">9264</strain>
    </source>
</reference>
<evidence type="ECO:0000259" key="5">
    <source>
        <dbReference type="Pfam" id="PF02441"/>
    </source>
</evidence>
<dbReference type="InterPro" id="IPR035929">
    <property type="entry name" value="CoaB-like_sf"/>
</dbReference>
<sequence>MFTHLAHKHVLIGLTGGIACYKIAELIRRLRDAGATVDVVMTESATQFITPVTLQALSGRPVYMDLWDARPNDNMAHIHLSRDADVILIAPASTNFIAKLAQGLCDDLLSTLCIARGNKALLVAPAMNKEMWAHPATQRNIQCLIQDGVTILGPGCGDQACGEFGDGRMLEAHQLLTALDTHFAPKLLANKQVVITAGPTLEPIDPVRVLTNRSSGKMGYALADAAAKAGAHVTLISGPVSLTTPAGVQRINVETAAQMHETVMQHMDQCEVFIAVAAVSDWRVTQPSTQKLKKTTHTEAPILHFSVNPDILAEVAARPQPPYCVGFAAETEHLLEYASQKRQRKGIPLLVANLAQEAMDKDHSQLVLIDDQGSTTWPSQSKQDSAQALISHIAQQLTPSP</sequence>
<name>A0A9D2RFY5_9BURK</name>
<keyword evidence="1 3" id="KW-0210">Decarboxylase</keyword>
<dbReference type="Pfam" id="PF02441">
    <property type="entry name" value="Flavoprotein"/>
    <property type="match status" value="1"/>
</dbReference>
<protein>
    <recommendedName>
        <fullName evidence="3">Coenzyme A biosynthesis bifunctional protein CoaBC</fullName>
    </recommendedName>
    <alternativeName>
        <fullName evidence="3">DNA/pantothenate metabolism flavoprotein</fullName>
    </alternativeName>
    <alternativeName>
        <fullName evidence="3">Phosphopantothenoylcysteine synthetase/decarboxylase</fullName>
        <shortName evidence="3">PPCS-PPCDC</shortName>
    </alternativeName>
    <domain>
        <recommendedName>
            <fullName evidence="3">Phosphopantothenoylcysteine decarboxylase</fullName>
            <shortName evidence="3">PPC decarboxylase</shortName>
            <shortName evidence="3">PPC-DC</shortName>
            <ecNumber evidence="3">4.1.1.36</ecNumber>
        </recommendedName>
        <alternativeName>
            <fullName evidence="3">CoaC</fullName>
        </alternativeName>
    </domain>
    <domain>
        <recommendedName>
            <fullName evidence="3">Phosphopantothenate--cysteine ligase</fullName>
            <ecNumber evidence="3">6.3.2.5</ecNumber>
        </recommendedName>
        <alternativeName>
            <fullName evidence="3">CoaB</fullName>
        </alternativeName>
        <alternativeName>
            <fullName evidence="3">Phosphopantothenoylcysteine synthetase</fullName>
            <shortName evidence="3">PPC synthetase</shortName>
            <shortName evidence="3">PPC-S</shortName>
        </alternativeName>
    </domain>
</protein>
<keyword evidence="3 4" id="KW-0285">Flavoprotein</keyword>
<evidence type="ECO:0000313" key="8">
    <source>
        <dbReference type="Proteomes" id="UP000823889"/>
    </source>
</evidence>
<comment type="pathway">
    <text evidence="3 4">Cofactor biosynthesis; coenzyme A biosynthesis; CoA from (R)-pantothenate: step 2/5.</text>
</comment>
<dbReference type="EMBL" id="DWUQ01000075">
    <property type="protein sequence ID" value="HJD44120.1"/>
    <property type="molecule type" value="Genomic_DNA"/>
</dbReference>
<comment type="similarity">
    <text evidence="3 4">In the N-terminal section; belongs to the HFCD (homo-oligomeric flavin containing Cys decarboxylase) superfamily.</text>
</comment>
<dbReference type="GO" id="GO:0015937">
    <property type="term" value="P:coenzyme A biosynthetic process"/>
    <property type="evidence" value="ECO:0007669"/>
    <property type="project" value="UniProtKB-UniRule"/>
</dbReference>
<feature type="active site" description="Proton donor" evidence="3">
    <location>
        <position position="161"/>
    </location>
</feature>
<dbReference type="GO" id="GO:0046872">
    <property type="term" value="F:metal ion binding"/>
    <property type="evidence" value="ECO:0007669"/>
    <property type="project" value="UniProtKB-KW"/>
</dbReference>
<comment type="function">
    <text evidence="4">Catalyzes two steps in the biosynthesis of coenzyme A. In the first step cysteine is conjugated to 4'-phosphopantothenate to form 4-phosphopantothenoylcysteine, in the latter compound is decarboxylated to form 4'-phosphopantotheine.</text>
</comment>
<dbReference type="Gene3D" id="3.40.50.1950">
    <property type="entry name" value="Flavin prenyltransferase-like"/>
    <property type="match status" value="1"/>
</dbReference>
<feature type="domain" description="Flavoprotein" evidence="5">
    <location>
        <begin position="8"/>
        <end position="172"/>
    </location>
</feature>
<comment type="catalytic activity">
    <reaction evidence="3 4">
        <text>N-[(R)-4-phosphopantothenoyl]-L-cysteine + H(+) = (R)-4'-phosphopantetheine + CO2</text>
        <dbReference type="Rhea" id="RHEA:16793"/>
        <dbReference type="ChEBI" id="CHEBI:15378"/>
        <dbReference type="ChEBI" id="CHEBI:16526"/>
        <dbReference type="ChEBI" id="CHEBI:59458"/>
        <dbReference type="ChEBI" id="CHEBI:61723"/>
        <dbReference type="EC" id="4.1.1.36"/>
    </reaction>
</comment>
<dbReference type="GO" id="GO:0071513">
    <property type="term" value="C:phosphopantothenoylcysteine decarboxylase complex"/>
    <property type="evidence" value="ECO:0007669"/>
    <property type="project" value="TreeGrafter"/>
</dbReference>
<dbReference type="Gene3D" id="3.40.50.10300">
    <property type="entry name" value="CoaB-like"/>
    <property type="match status" value="1"/>
</dbReference>
<evidence type="ECO:0000256" key="2">
    <source>
        <dbReference type="ARBA" id="ARBA00023239"/>
    </source>
</evidence>
<feature type="binding site" evidence="3">
    <location>
        <begin position="309"/>
        <end position="312"/>
    </location>
    <ligand>
        <name>CTP</name>
        <dbReference type="ChEBI" id="CHEBI:37563"/>
    </ligand>
</feature>
<keyword evidence="3" id="KW-0460">Magnesium</keyword>
<feature type="binding site" evidence="3">
    <location>
        <position position="281"/>
    </location>
    <ligand>
        <name>CTP</name>
        <dbReference type="ChEBI" id="CHEBI:37563"/>
    </ligand>
</feature>
<keyword evidence="3 4" id="KW-0436">Ligase</keyword>
<keyword evidence="3 4" id="KW-0288">FMN</keyword>
<keyword evidence="2 3" id="KW-0456">Lyase</keyword>
<feature type="binding site" evidence="3">
    <location>
        <position position="291"/>
    </location>
    <ligand>
        <name>CTP</name>
        <dbReference type="ChEBI" id="CHEBI:37563"/>
    </ligand>
</feature>
<keyword evidence="3" id="KW-0511">Multifunctional enzyme</keyword>
<dbReference type="GO" id="GO:0015941">
    <property type="term" value="P:pantothenate catabolic process"/>
    <property type="evidence" value="ECO:0007669"/>
    <property type="project" value="InterPro"/>
</dbReference>
<dbReference type="InterPro" id="IPR005252">
    <property type="entry name" value="CoaBC"/>
</dbReference>
<comment type="similarity">
    <text evidence="3 4">In the C-terminal section; belongs to the PPC synthetase family.</text>
</comment>
<dbReference type="NCBIfam" id="TIGR00521">
    <property type="entry name" value="coaBC_dfp"/>
    <property type="match status" value="1"/>
</dbReference>
<dbReference type="PANTHER" id="PTHR14359">
    <property type="entry name" value="HOMO-OLIGOMERIC FLAVIN CONTAINING CYS DECARBOXYLASE FAMILY"/>
    <property type="match status" value="1"/>
</dbReference>
<dbReference type="InterPro" id="IPR036551">
    <property type="entry name" value="Flavin_trans-like"/>
</dbReference>
<dbReference type="InterPro" id="IPR003382">
    <property type="entry name" value="Flavoprotein"/>
</dbReference>
<dbReference type="SUPFAM" id="SSF52507">
    <property type="entry name" value="Homo-oligomeric flavin-containing Cys decarboxylases, HFCD"/>
    <property type="match status" value="1"/>
</dbReference>
<dbReference type="Proteomes" id="UP000823889">
    <property type="component" value="Unassembled WGS sequence"/>
</dbReference>
<keyword evidence="3" id="KW-0479">Metal-binding</keyword>
<comment type="cofactor">
    <cofactor evidence="3">
        <name>FMN</name>
        <dbReference type="ChEBI" id="CHEBI:58210"/>
    </cofactor>
    <text evidence="3">Binds 1 FMN per subunit.</text>
</comment>
<dbReference type="EC" id="6.3.2.5" evidence="3"/>
<evidence type="ECO:0000256" key="3">
    <source>
        <dbReference type="HAMAP-Rule" id="MF_02225"/>
    </source>
</evidence>
<comment type="function">
    <text evidence="3">Catalyzes two sequential steps in the biosynthesis of coenzyme A. In the first step cysteine is conjugated to 4'-phosphopantothenate to form 4-phosphopantothenoylcysteine. In the second step the latter compound is decarboxylated to form 4'-phosphopantotheine.</text>
</comment>
<dbReference type="InterPro" id="IPR007085">
    <property type="entry name" value="DNA/pantothenate-metab_flavo_C"/>
</dbReference>
<gene>
    <name evidence="3 7" type="primary">coaBC</name>
    <name evidence="7" type="ORF">H9906_03725</name>
</gene>
<proteinExistence type="inferred from homology"/>
<dbReference type="EC" id="4.1.1.36" evidence="3"/>
<feature type="binding site" evidence="3">
    <location>
        <position position="341"/>
    </location>
    <ligand>
        <name>CTP</name>
        <dbReference type="ChEBI" id="CHEBI:37563"/>
    </ligand>
</feature>
<feature type="binding site" evidence="3">
    <location>
        <position position="327"/>
    </location>
    <ligand>
        <name>CTP</name>
        <dbReference type="ChEBI" id="CHEBI:37563"/>
    </ligand>
</feature>
<dbReference type="GO" id="GO:0004633">
    <property type="term" value="F:phosphopantothenoylcysteine decarboxylase activity"/>
    <property type="evidence" value="ECO:0007669"/>
    <property type="project" value="UniProtKB-UniRule"/>
</dbReference>
<evidence type="ECO:0000313" key="7">
    <source>
        <dbReference type="EMBL" id="HJD44120.1"/>
    </source>
</evidence>
<dbReference type="GO" id="GO:0004632">
    <property type="term" value="F:phosphopantothenate--cysteine ligase activity"/>
    <property type="evidence" value="ECO:0007669"/>
    <property type="project" value="UniProtKB-UniRule"/>
</dbReference>
<comment type="pathway">
    <text evidence="3 4">Cofactor biosynthesis; coenzyme A biosynthesis; CoA from (R)-pantothenate: step 3/5.</text>
</comment>